<dbReference type="STRING" id="102285.A0A0R3TIS4"/>
<accession>A0A0R3TIS4</accession>
<reference evidence="1 2" key="2">
    <citation type="submission" date="2018-11" db="EMBL/GenBank/DDBJ databases">
        <authorList>
            <consortium name="Pathogen Informatics"/>
        </authorList>
    </citation>
    <scope>NUCLEOTIDE SEQUENCE [LARGE SCALE GENOMIC DNA]</scope>
</reference>
<dbReference type="OrthoDB" id="49113at2759"/>
<proteinExistence type="predicted"/>
<evidence type="ECO:0000313" key="1">
    <source>
        <dbReference type="EMBL" id="VDO02821.1"/>
    </source>
</evidence>
<evidence type="ECO:0000313" key="2">
    <source>
        <dbReference type="Proteomes" id="UP000278807"/>
    </source>
</evidence>
<organism evidence="3">
    <name type="scientific">Rodentolepis nana</name>
    <name type="common">Dwarf tapeworm</name>
    <name type="synonym">Hymenolepis nana</name>
    <dbReference type="NCBI Taxonomy" id="102285"/>
    <lineage>
        <taxon>Eukaryota</taxon>
        <taxon>Metazoa</taxon>
        <taxon>Spiralia</taxon>
        <taxon>Lophotrochozoa</taxon>
        <taxon>Platyhelminthes</taxon>
        <taxon>Cestoda</taxon>
        <taxon>Eucestoda</taxon>
        <taxon>Cyclophyllidea</taxon>
        <taxon>Hymenolepididae</taxon>
        <taxon>Rodentolepis</taxon>
    </lineage>
</organism>
<evidence type="ECO:0000313" key="3">
    <source>
        <dbReference type="WBParaSite" id="HNAJ_0000696501-mRNA-1"/>
    </source>
</evidence>
<dbReference type="EMBL" id="UZAE01009386">
    <property type="protein sequence ID" value="VDO02821.1"/>
    <property type="molecule type" value="Genomic_DNA"/>
</dbReference>
<dbReference type="AlphaFoldDB" id="A0A0R3TIS4"/>
<protein>
    <submittedName>
        <fullName evidence="3">Death domain-containing protein</fullName>
    </submittedName>
</protein>
<sequence length="134" mass="15057">MASVNKITPGCNAIVYFILRQMCERLIDIINPDDWELIAQRLGLHKDTLLLLEKELPGANNFRHRVSRALGYWSGFAFSDASLIGKAPGQGIPVSTMNLETPKTSPSATDDPNKVNSIIRGNIYLFIYFKWQAF</sequence>
<gene>
    <name evidence="1" type="ORF">HNAJ_LOCUS6961</name>
</gene>
<dbReference type="WBParaSite" id="HNAJ_0000696501-mRNA-1">
    <property type="protein sequence ID" value="HNAJ_0000696501-mRNA-1"/>
    <property type="gene ID" value="HNAJ_0000696501"/>
</dbReference>
<name>A0A0R3TIS4_RODNA</name>
<reference evidence="3" key="1">
    <citation type="submission" date="2017-02" db="UniProtKB">
        <authorList>
            <consortium name="WormBaseParasite"/>
        </authorList>
    </citation>
    <scope>IDENTIFICATION</scope>
</reference>
<dbReference type="Proteomes" id="UP000278807">
    <property type="component" value="Unassembled WGS sequence"/>
</dbReference>
<keyword evidence="2" id="KW-1185">Reference proteome</keyword>